<keyword evidence="1" id="KW-0812">Transmembrane</keyword>
<organism evidence="2 3">
    <name type="scientific">Seminavis robusta</name>
    <dbReference type="NCBI Taxonomy" id="568900"/>
    <lineage>
        <taxon>Eukaryota</taxon>
        <taxon>Sar</taxon>
        <taxon>Stramenopiles</taxon>
        <taxon>Ochrophyta</taxon>
        <taxon>Bacillariophyta</taxon>
        <taxon>Bacillariophyceae</taxon>
        <taxon>Bacillariophycidae</taxon>
        <taxon>Naviculales</taxon>
        <taxon>Naviculaceae</taxon>
        <taxon>Seminavis</taxon>
    </lineage>
</organism>
<gene>
    <name evidence="2" type="ORF">SEMRO_2464_G328510.1</name>
</gene>
<sequence>MFAICVYRRFGLAVPIVLFVVALLMELTIDHSWGKGYYESHFWSIGLSVLISGIIVAAVAYHVDDDNKFNQEGYSLLDGDLELGNFGLFLTEPQESDMFCFVPLNWCALALIGMGVILMLLQLIPAS</sequence>
<reference evidence="2" key="1">
    <citation type="submission" date="2020-06" db="EMBL/GenBank/DDBJ databases">
        <authorList>
            <consortium name="Plant Systems Biology data submission"/>
        </authorList>
    </citation>
    <scope>NUCLEOTIDE SEQUENCE</scope>
    <source>
        <strain evidence="2">D6</strain>
    </source>
</reference>
<comment type="caution">
    <text evidence="2">The sequence shown here is derived from an EMBL/GenBank/DDBJ whole genome shotgun (WGS) entry which is preliminary data.</text>
</comment>
<protein>
    <submittedName>
        <fullName evidence="2">Uncharacterized protein</fullName>
    </submittedName>
</protein>
<evidence type="ECO:0000313" key="2">
    <source>
        <dbReference type="EMBL" id="CAB9529326.1"/>
    </source>
</evidence>
<name>A0A9N8EY03_9STRA</name>
<feature type="transmembrane region" description="Helical" evidence="1">
    <location>
        <begin position="41"/>
        <end position="61"/>
    </location>
</feature>
<evidence type="ECO:0000313" key="3">
    <source>
        <dbReference type="Proteomes" id="UP001153069"/>
    </source>
</evidence>
<keyword evidence="1" id="KW-1133">Transmembrane helix</keyword>
<keyword evidence="1" id="KW-0472">Membrane</keyword>
<proteinExistence type="predicted"/>
<dbReference type="EMBL" id="CAICTM010002462">
    <property type="protein sequence ID" value="CAB9529326.1"/>
    <property type="molecule type" value="Genomic_DNA"/>
</dbReference>
<feature type="transmembrane region" description="Helical" evidence="1">
    <location>
        <begin position="12"/>
        <end position="29"/>
    </location>
</feature>
<dbReference type="AlphaFoldDB" id="A0A9N8EY03"/>
<keyword evidence="3" id="KW-1185">Reference proteome</keyword>
<accession>A0A9N8EY03</accession>
<dbReference type="Proteomes" id="UP001153069">
    <property type="component" value="Unassembled WGS sequence"/>
</dbReference>
<evidence type="ECO:0000256" key="1">
    <source>
        <dbReference type="SAM" id="Phobius"/>
    </source>
</evidence>
<feature type="transmembrane region" description="Helical" evidence="1">
    <location>
        <begin position="104"/>
        <end position="124"/>
    </location>
</feature>